<evidence type="ECO:0000256" key="11">
    <source>
        <dbReference type="ARBA" id="ARBA00022737"/>
    </source>
</evidence>
<dbReference type="Proteomes" id="UP001497382">
    <property type="component" value="Unassembled WGS sequence"/>
</dbReference>
<feature type="compositionally biased region" description="Polar residues" evidence="19">
    <location>
        <begin position="386"/>
        <end position="400"/>
    </location>
</feature>
<evidence type="ECO:0000256" key="12">
    <source>
        <dbReference type="ARBA" id="ARBA00023028"/>
    </source>
</evidence>
<feature type="compositionally biased region" description="Low complexity" evidence="19">
    <location>
        <begin position="468"/>
        <end position="479"/>
    </location>
</feature>
<keyword evidence="9" id="KW-0528">Neurotoxin</keyword>
<dbReference type="SMART" id="SM00326">
    <property type="entry name" value="SH3"/>
    <property type="match status" value="1"/>
</dbReference>
<keyword evidence="15" id="KW-1053">Target membrane</keyword>
<feature type="repeat" description="ANK" evidence="16">
    <location>
        <begin position="846"/>
        <end position="878"/>
    </location>
</feature>
<comment type="caution">
    <text evidence="21">The sequence shown here is derived from an EMBL/GenBank/DDBJ whole genome shotgun (WGS) entry which is preliminary data.</text>
</comment>
<evidence type="ECO:0000256" key="15">
    <source>
        <dbReference type="ARBA" id="ARBA00023298"/>
    </source>
</evidence>
<keyword evidence="6" id="KW-0964">Secreted</keyword>
<feature type="region of interest" description="Disordered" evidence="19">
    <location>
        <begin position="717"/>
        <end position="804"/>
    </location>
</feature>
<evidence type="ECO:0000256" key="17">
    <source>
        <dbReference type="PROSITE-ProRule" id="PRU00192"/>
    </source>
</evidence>
<dbReference type="InterPro" id="IPR001452">
    <property type="entry name" value="SH3_domain"/>
</dbReference>
<dbReference type="PROSITE" id="PS50002">
    <property type="entry name" value="SH3"/>
    <property type="match status" value="1"/>
</dbReference>
<evidence type="ECO:0000313" key="21">
    <source>
        <dbReference type="EMBL" id="CAL1270243.1"/>
    </source>
</evidence>
<dbReference type="InterPro" id="IPR048945">
    <property type="entry name" value="RASSF8/10_RA"/>
</dbReference>
<keyword evidence="18" id="KW-0175">Coiled coil</keyword>
<feature type="compositionally biased region" description="Polar residues" evidence="19">
    <location>
        <begin position="683"/>
        <end position="697"/>
    </location>
</feature>
<keyword evidence="10" id="KW-0053">Apoptosis</keyword>
<dbReference type="SUPFAM" id="SSF54236">
    <property type="entry name" value="Ubiquitin-like"/>
    <property type="match status" value="1"/>
</dbReference>
<dbReference type="GO" id="GO:0002039">
    <property type="term" value="F:p53 binding"/>
    <property type="evidence" value="ECO:0007669"/>
    <property type="project" value="InterPro"/>
</dbReference>
<keyword evidence="7" id="KW-1052">Target cell membrane</keyword>
<keyword evidence="14" id="KW-0539">Nucleus</keyword>
<dbReference type="InterPro" id="IPR036028">
    <property type="entry name" value="SH3-like_dom_sf"/>
</dbReference>
<feature type="compositionally biased region" description="Polar residues" evidence="19">
    <location>
        <begin position="511"/>
        <end position="528"/>
    </location>
</feature>
<feature type="coiled-coil region" evidence="18">
    <location>
        <begin position="274"/>
        <end position="322"/>
    </location>
</feature>
<feature type="compositionally biased region" description="Low complexity" evidence="19">
    <location>
        <begin position="745"/>
        <end position="768"/>
    </location>
</feature>
<evidence type="ECO:0000256" key="16">
    <source>
        <dbReference type="PROSITE-ProRule" id="PRU00023"/>
    </source>
</evidence>
<feature type="compositionally biased region" description="Polar residues" evidence="19">
    <location>
        <begin position="493"/>
        <end position="502"/>
    </location>
</feature>
<dbReference type="SMART" id="SM00248">
    <property type="entry name" value="ANK"/>
    <property type="match status" value="2"/>
</dbReference>
<organism evidence="21 22">
    <name type="scientific">Larinioides sclopetarius</name>
    <dbReference type="NCBI Taxonomy" id="280406"/>
    <lineage>
        <taxon>Eukaryota</taxon>
        <taxon>Metazoa</taxon>
        <taxon>Ecdysozoa</taxon>
        <taxon>Arthropoda</taxon>
        <taxon>Chelicerata</taxon>
        <taxon>Arachnida</taxon>
        <taxon>Araneae</taxon>
        <taxon>Araneomorphae</taxon>
        <taxon>Entelegynae</taxon>
        <taxon>Araneoidea</taxon>
        <taxon>Araneidae</taxon>
        <taxon>Larinioides</taxon>
    </lineage>
</organism>
<feature type="region of interest" description="Disordered" evidence="19">
    <location>
        <begin position="358"/>
        <end position="663"/>
    </location>
</feature>
<evidence type="ECO:0000256" key="2">
    <source>
        <dbReference type="ARBA" id="ARBA00004175"/>
    </source>
</evidence>
<dbReference type="GO" id="GO:0006915">
    <property type="term" value="P:apoptotic process"/>
    <property type="evidence" value="ECO:0007669"/>
    <property type="project" value="UniProtKB-KW"/>
</dbReference>
<dbReference type="SUPFAM" id="SSF48403">
    <property type="entry name" value="Ankyrin repeat"/>
    <property type="match status" value="1"/>
</dbReference>
<sequence>MIPVILAVHVDNGKWVDIPITPDTKCRDVVECCREPSDELCSLVQTAGLIEQIVPEDTYMMDLLNQWGNNWSAVTFHLQYSDPVENIRSLGPHQFPHPTMKEYRTRHRKLPENNELSLADLRQMAARQQHQIEAHQQLLVAKEQRLKFLKQQEARHHQGQTAHAPDGDRLRHLRERVELQELKLRRLRALRGQVEQHKSNNSNLGAELESIRALFNEKEKELSMAVAKVEELTRQLEDVRRGDVTGLKHGTTPSPAAMEFQKLKRELLYRSKLNEQQNARIAQQRETLARRQSEISQMDQRIAELQQRLQRKRLLNQQLSSQLHLATRSRPRTNIAAVEPLKRAAQEVELIRDDLKVPSDTEFTPNKKDPKYQTLPYNTKFPLGNNVDSNQKTVHVNGSGSEEKQHILQNGGPPPYPEPPSVHSLPNKSLPPRSSDALSPRPFVSGSSSSTARGPQQRISTTSSNGITTVSGSTNVVTSQPKSNSIGPPATARSKTPVSFPNHQVILPPTVMTSGQSGIPRTIPQTPARQHPAPSYSYARARSNENALANQKPAVPPKPGTPRKPVLPPRQLHGAVHTPLKPDTVDQALSVLKGDIRSPDSQRQVPPTSFHQRLAPSVYGHHSISKGESSDASSNSTETEARSSPQNRLLVNGNITNHNSESNNVHISLNRRIGMPPAFYFPENQTPPSDLNGTDPSSMAKRRPFSQEEMQLLNLEIPSSESEMHSPKTSSNSVADKTKDQDIKPSSPESPSEQSGSSSVQSSSLSPDSTDRSASDIEQFSDKPAVGAAMRRVKKGNLKTKGAAKNPRRVSFDPLALLLDAALEGELELVKKTAKEVPNPSAANDEGITALHNAICAGHLEIVKFLVEFGCDVNAQDSDGWTPLHCAASCNNLAMVKYLVERGACIFATTLSDHETAAEKCEEDEEGFDGCSEYLYSMQEKLGILNGGVVYALYDYDSQNPDELSFRDGDQLVVLRKGDDLEREWWWSKLSDREGYVPRNLLGILFFRLHPRVTVKREQ</sequence>
<dbReference type="GO" id="GO:0042981">
    <property type="term" value="P:regulation of apoptotic process"/>
    <property type="evidence" value="ECO:0007669"/>
    <property type="project" value="InterPro"/>
</dbReference>
<evidence type="ECO:0000256" key="1">
    <source>
        <dbReference type="ARBA" id="ARBA00004123"/>
    </source>
</evidence>
<evidence type="ECO:0000256" key="7">
    <source>
        <dbReference type="ARBA" id="ARBA00022537"/>
    </source>
</evidence>
<keyword evidence="4 17" id="KW-0728">SH3 domain</keyword>
<keyword evidence="5" id="KW-0268">Exocytosis</keyword>
<dbReference type="Pfam" id="PF21712">
    <property type="entry name" value="RASSF8-10_RA"/>
    <property type="match status" value="1"/>
</dbReference>
<dbReference type="AlphaFoldDB" id="A0AAV1ZEZ9"/>
<reference evidence="21 22" key="1">
    <citation type="submission" date="2024-04" db="EMBL/GenBank/DDBJ databases">
        <authorList>
            <person name="Rising A."/>
            <person name="Reimegard J."/>
            <person name="Sonavane S."/>
            <person name="Akerstrom W."/>
            <person name="Nylinder S."/>
            <person name="Hedman E."/>
            <person name="Kallberg Y."/>
        </authorList>
    </citation>
    <scope>NUCLEOTIDE SEQUENCE [LARGE SCALE GENOMIC DNA]</scope>
</reference>
<feature type="repeat" description="ANK" evidence="16">
    <location>
        <begin position="879"/>
        <end position="911"/>
    </location>
</feature>
<dbReference type="GO" id="GO:0006887">
    <property type="term" value="P:exocytosis"/>
    <property type="evidence" value="ECO:0007669"/>
    <property type="project" value="UniProtKB-KW"/>
</dbReference>
<dbReference type="CDD" id="cd12083">
    <property type="entry name" value="DD_cGKI"/>
    <property type="match status" value="1"/>
</dbReference>
<evidence type="ECO:0000256" key="6">
    <source>
        <dbReference type="ARBA" id="ARBA00022525"/>
    </source>
</evidence>
<feature type="compositionally biased region" description="Polar residues" evidence="19">
    <location>
        <begin position="601"/>
        <end position="611"/>
    </location>
</feature>
<evidence type="ECO:0000256" key="14">
    <source>
        <dbReference type="ARBA" id="ARBA00023242"/>
    </source>
</evidence>
<protein>
    <recommendedName>
        <fullName evidence="20">SH3 domain-containing protein</fullName>
    </recommendedName>
</protein>
<evidence type="ECO:0000256" key="9">
    <source>
        <dbReference type="ARBA" id="ARBA00022699"/>
    </source>
</evidence>
<dbReference type="InterPro" id="IPR029071">
    <property type="entry name" value="Ubiquitin-like_domsf"/>
</dbReference>
<feature type="coiled-coil region" evidence="18">
    <location>
        <begin position="118"/>
        <end position="235"/>
    </location>
</feature>
<dbReference type="FunFam" id="1.25.40.20:FF:000008">
    <property type="entry name" value="Apoptosis-stimulating of p53 protein 2 isoform 1"/>
    <property type="match status" value="1"/>
</dbReference>
<feature type="compositionally biased region" description="Polar residues" evidence="19">
    <location>
        <begin position="717"/>
        <end position="735"/>
    </location>
</feature>
<evidence type="ECO:0000256" key="18">
    <source>
        <dbReference type="SAM" id="Coils"/>
    </source>
</evidence>
<proteinExistence type="predicted"/>
<keyword evidence="22" id="KW-1185">Reference proteome</keyword>
<evidence type="ECO:0000256" key="8">
    <source>
        <dbReference type="ARBA" id="ARBA00022656"/>
    </source>
</evidence>
<evidence type="ECO:0000313" key="22">
    <source>
        <dbReference type="Proteomes" id="UP001497382"/>
    </source>
</evidence>
<dbReference type="PRINTS" id="PR00452">
    <property type="entry name" value="SH3DOMAIN"/>
</dbReference>
<evidence type="ECO:0000256" key="10">
    <source>
        <dbReference type="ARBA" id="ARBA00022703"/>
    </source>
</evidence>
<feature type="compositionally biased region" description="Polar residues" evidence="19">
    <location>
        <begin position="626"/>
        <end position="663"/>
    </location>
</feature>
<dbReference type="GO" id="GO:0044218">
    <property type="term" value="C:other organism cell membrane"/>
    <property type="evidence" value="ECO:0007669"/>
    <property type="project" value="UniProtKB-KW"/>
</dbReference>
<evidence type="ECO:0000256" key="19">
    <source>
        <dbReference type="SAM" id="MobiDB-lite"/>
    </source>
</evidence>
<dbReference type="SUPFAM" id="SSF50044">
    <property type="entry name" value="SH3-domain"/>
    <property type="match status" value="1"/>
</dbReference>
<dbReference type="Pfam" id="PF12796">
    <property type="entry name" value="Ank_2"/>
    <property type="match status" value="1"/>
</dbReference>
<dbReference type="CDD" id="cd11807">
    <property type="entry name" value="SH3_ASPP"/>
    <property type="match status" value="1"/>
</dbReference>
<dbReference type="InterPro" id="IPR047163">
    <property type="entry name" value="ASPP1/2"/>
</dbReference>
<keyword evidence="12" id="KW-0638">Presynaptic neurotoxin</keyword>
<dbReference type="Pfam" id="PF00018">
    <property type="entry name" value="SH3_1"/>
    <property type="match status" value="1"/>
</dbReference>
<dbReference type="Gene3D" id="1.25.40.20">
    <property type="entry name" value="Ankyrin repeat-containing domain"/>
    <property type="match status" value="1"/>
</dbReference>
<gene>
    <name evidence="21" type="ORF">LARSCL_LOCUS5182</name>
</gene>
<dbReference type="EMBL" id="CAXIEN010000047">
    <property type="protein sequence ID" value="CAL1270243.1"/>
    <property type="molecule type" value="Genomic_DNA"/>
</dbReference>
<dbReference type="GO" id="GO:0044231">
    <property type="term" value="C:host cell presynaptic membrane"/>
    <property type="evidence" value="ECO:0007669"/>
    <property type="project" value="UniProtKB-KW"/>
</dbReference>
<feature type="compositionally biased region" description="Pro residues" evidence="19">
    <location>
        <begin position="554"/>
        <end position="568"/>
    </location>
</feature>
<dbReference type="PANTHER" id="PTHR24131">
    <property type="entry name" value="APOPTOSIS-STIMULATING OF P53 PROTEIN"/>
    <property type="match status" value="1"/>
</dbReference>
<evidence type="ECO:0000256" key="4">
    <source>
        <dbReference type="ARBA" id="ARBA00022443"/>
    </source>
</evidence>
<feature type="domain" description="SH3" evidence="20">
    <location>
        <begin position="945"/>
        <end position="1007"/>
    </location>
</feature>
<feature type="compositionally biased region" description="Basic and acidic residues" evidence="19">
    <location>
        <begin position="358"/>
        <end position="371"/>
    </location>
</feature>
<evidence type="ECO:0000256" key="5">
    <source>
        <dbReference type="ARBA" id="ARBA00022483"/>
    </source>
</evidence>
<dbReference type="InterPro" id="IPR036770">
    <property type="entry name" value="Ankyrin_rpt-contain_sf"/>
</dbReference>
<comment type="subcellular location">
    <subcellularLocation>
        <location evidence="1">Nucleus</location>
    </subcellularLocation>
    <subcellularLocation>
        <location evidence="3">Secreted</location>
    </subcellularLocation>
    <subcellularLocation>
        <location evidence="2">Target cell membrane</location>
    </subcellularLocation>
</comment>
<dbReference type="GO" id="GO:0005634">
    <property type="term" value="C:nucleus"/>
    <property type="evidence" value="ECO:0007669"/>
    <property type="project" value="UniProtKB-SubCell"/>
</dbReference>
<dbReference type="PROSITE" id="PS50088">
    <property type="entry name" value="ANK_REPEAT"/>
    <property type="match status" value="2"/>
</dbReference>
<dbReference type="PANTHER" id="PTHR24131:SF10">
    <property type="entry name" value="ANKYRIN-REPEAT, SH3-DOMAIN, AND PROLINE-RICH-REGION CONTAINING PROTEIN, ISOFORM B"/>
    <property type="match status" value="1"/>
</dbReference>
<feature type="compositionally biased region" description="Polar residues" evidence="19">
    <location>
        <begin position="451"/>
        <end position="467"/>
    </location>
</feature>
<evidence type="ECO:0000259" key="20">
    <source>
        <dbReference type="PROSITE" id="PS50002"/>
    </source>
</evidence>
<evidence type="ECO:0000256" key="3">
    <source>
        <dbReference type="ARBA" id="ARBA00004613"/>
    </source>
</evidence>
<dbReference type="GO" id="GO:0005576">
    <property type="term" value="C:extracellular region"/>
    <property type="evidence" value="ECO:0007669"/>
    <property type="project" value="UniProtKB-SubCell"/>
</dbReference>
<keyword evidence="13 16" id="KW-0040">ANK repeat</keyword>
<evidence type="ECO:0000256" key="13">
    <source>
        <dbReference type="ARBA" id="ARBA00023043"/>
    </source>
</evidence>
<keyword evidence="11" id="KW-0677">Repeat</keyword>
<feature type="region of interest" description="Disordered" evidence="19">
    <location>
        <begin position="678"/>
        <end position="703"/>
    </location>
</feature>
<dbReference type="PROSITE" id="PS50297">
    <property type="entry name" value="ANK_REP_REGION"/>
    <property type="match status" value="2"/>
</dbReference>
<accession>A0AAV1ZEZ9</accession>
<dbReference type="GO" id="GO:0090729">
    <property type="term" value="F:toxin activity"/>
    <property type="evidence" value="ECO:0007669"/>
    <property type="project" value="UniProtKB-KW"/>
</dbReference>
<name>A0AAV1ZEZ9_9ARAC</name>
<dbReference type="Gene3D" id="3.10.20.90">
    <property type="entry name" value="Phosphatidylinositol 3-kinase Catalytic Subunit, Chain A, domain 1"/>
    <property type="match status" value="1"/>
</dbReference>
<dbReference type="InterPro" id="IPR002110">
    <property type="entry name" value="Ankyrin_rpt"/>
</dbReference>
<keyword evidence="7" id="KW-0472">Membrane</keyword>
<dbReference type="CDD" id="cd16125">
    <property type="entry name" value="RA_ASPP1_2"/>
    <property type="match status" value="1"/>
</dbReference>
<keyword evidence="8" id="KW-0800">Toxin</keyword>